<evidence type="ECO:0000313" key="3">
    <source>
        <dbReference type="EMBL" id="AXR00831.1"/>
    </source>
</evidence>
<dbReference type="SUPFAM" id="SSF50370">
    <property type="entry name" value="Ricin B-like lectins"/>
    <property type="match status" value="1"/>
</dbReference>
<organism evidence="3 4">
    <name type="scientific">Pseudoalteromonas piscicida</name>
    <dbReference type="NCBI Taxonomy" id="43662"/>
    <lineage>
        <taxon>Bacteria</taxon>
        <taxon>Pseudomonadati</taxon>
        <taxon>Pseudomonadota</taxon>
        <taxon>Gammaproteobacteria</taxon>
        <taxon>Alteromonadales</taxon>
        <taxon>Pseudoalteromonadaceae</taxon>
        <taxon>Pseudoalteromonas</taxon>
    </lineage>
</organism>
<evidence type="ECO:0000313" key="4">
    <source>
        <dbReference type="Proteomes" id="UP000258102"/>
    </source>
</evidence>
<gene>
    <name evidence="3" type="ORF">D0511_01205</name>
</gene>
<feature type="domain" description="Ricin B lectin" evidence="2">
    <location>
        <begin position="116"/>
        <end position="201"/>
    </location>
</feature>
<dbReference type="EMBL" id="CP031761">
    <property type="protein sequence ID" value="AXR00831.1"/>
    <property type="molecule type" value="Genomic_DNA"/>
</dbReference>
<dbReference type="Gene3D" id="2.80.10.50">
    <property type="match status" value="1"/>
</dbReference>
<feature type="chain" id="PRO_5042024619" description="Ricin B lectin domain-containing protein" evidence="1">
    <location>
        <begin position="21"/>
        <end position="205"/>
    </location>
</feature>
<keyword evidence="1" id="KW-0732">Signal</keyword>
<dbReference type="AlphaFoldDB" id="A0AAD0W2V6"/>
<dbReference type="PROSITE" id="PS50231">
    <property type="entry name" value="RICIN_B_LECTIN"/>
    <property type="match status" value="1"/>
</dbReference>
<dbReference type="Pfam" id="PF00652">
    <property type="entry name" value="Ricin_B_lectin"/>
    <property type="match status" value="1"/>
</dbReference>
<evidence type="ECO:0000256" key="1">
    <source>
        <dbReference type="SAM" id="SignalP"/>
    </source>
</evidence>
<dbReference type="InterPro" id="IPR035992">
    <property type="entry name" value="Ricin_B-like_lectins"/>
</dbReference>
<dbReference type="Proteomes" id="UP000258102">
    <property type="component" value="Chromosome 1"/>
</dbReference>
<proteinExistence type="predicted"/>
<dbReference type="RefSeq" id="WP_088529614.1">
    <property type="nucleotide sequence ID" value="NZ_CP021646.1"/>
</dbReference>
<reference evidence="3 4" key="1">
    <citation type="submission" date="2018-08" db="EMBL/GenBank/DDBJ databases">
        <title>Whole Genome Sequences of Two Pseudoalteromonas piscicida Strains, DE1-A and DE2-A, which Exhibit Strong Antibacterial Activity against Vibrio vulnificus.</title>
        <authorList>
            <person name="Richards G.P."/>
            <person name="Needleman D.S."/>
            <person name="Watson M.A."/>
            <person name="Polson S.W."/>
        </authorList>
    </citation>
    <scope>NUCLEOTIDE SEQUENCE [LARGE SCALE GENOMIC DNA]</scope>
    <source>
        <strain evidence="3 4">DE2-A</strain>
    </source>
</reference>
<name>A0AAD0W2V6_PSEO7</name>
<protein>
    <recommendedName>
        <fullName evidence="2">Ricin B lectin domain-containing protein</fullName>
    </recommendedName>
</protein>
<dbReference type="KEGG" id="ppis:B1L02_01200"/>
<sequence length="205" mass="23765">MKYTLVLAGAALAVSTMTQAASGIMFINKQKYAEETNFICMDGKSEVDKAWKGQTVQTYYCDFGRDQYFSFYKDNQKISFDSSVFNSPFATHGKIKLQYMGKLARYIEDKYYGDPWFEIRPVYDEHLCLDASRYDGASKRNVQFWHCEGMADQMWRFDGAGRIINKMQNKCLDPTGHSGSKGRNIQLYDCDGGLDQEWYYTPWSR</sequence>
<feature type="signal peptide" evidence="1">
    <location>
        <begin position="1"/>
        <end position="20"/>
    </location>
</feature>
<dbReference type="InterPro" id="IPR000772">
    <property type="entry name" value="Ricin_B_lectin"/>
</dbReference>
<dbReference type="CDD" id="cd00161">
    <property type="entry name" value="beta-trefoil_Ricin-like"/>
    <property type="match status" value="1"/>
</dbReference>
<accession>A0AAD0W2V6</accession>
<evidence type="ECO:0000259" key="2">
    <source>
        <dbReference type="Pfam" id="PF00652"/>
    </source>
</evidence>